<evidence type="ECO:0000256" key="1">
    <source>
        <dbReference type="SAM" id="MobiDB-lite"/>
    </source>
</evidence>
<accession>A0ABX2D6A8</accession>
<proteinExistence type="predicted"/>
<feature type="chain" id="PRO_5045264421" description="PEP-CTERM protein-sorting domain-containing protein" evidence="2">
    <location>
        <begin position="33"/>
        <end position="108"/>
    </location>
</feature>
<keyword evidence="4" id="KW-1185">Reference proteome</keyword>
<evidence type="ECO:0008006" key="5">
    <source>
        <dbReference type="Google" id="ProtNLM"/>
    </source>
</evidence>
<protein>
    <recommendedName>
        <fullName evidence="5">PEP-CTERM protein-sorting domain-containing protein</fullName>
    </recommendedName>
</protein>
<reference evidence="3 4" key="1">
    <citation type="journal article" date="2020" name="Sci. Rep.">
        <title>A novel cyanobacterial geosmin producer, revising GeoA distribution and dispersion patterns in Bacteria.</title>
        <authorList>
            <person name="Churro C."/>
            <person name="Semedo-Aguiar A.P."/>
            <person name="Silva A.D."/>
            <person name="Pereira-Leal J.B."/>
            <person name="Leite R.B."/>
        </authorList>
    </citation>
    <scope>NUCLEOTIDE SEQUENCE [LARGE SCALE GENOMIC DNA]</scope>
    <source>
        <strain evidence="3 4">IPMA8</strain>
    </source>
</reference>
<keyword evidence="2" id="KW-0732">Signal</keyword>
<organism evidence="3 4">
    <name type="scientific">Microcoleus asticus IPMA8</name>
    <dbReference type="NCBI Taxonomy" id="2563858"/>
    <lineage>
        <taxon>Bacteria</taxon>
        <taxon>Bacillati</taxon>
        <taxon>Cyanobacteriota</taxon>
        <taxon>Cyanophyceae</taxon>
        <taxon>Oscillatoriophycideae</taxon>
        <taxon>Oscillatoriales</taxon>
        <taxon>Microcoleaceae</taxon>
        <taxon>Microcoleus</taxon>
        <taxon>Microcoleus asticus</taxon>
    </lineage>
</organism>
<feature type="signal peptide" evidence="2">
    <location>
        <begin position="1"/>
        <end position="32"/>
    </location>
</feature>
<feature type="compositionally biased region" description="Low complexity" evidence="1">
    <location>
        <begin position="61"/>
        <end position="74"/>
    </location>
</feature>
<sequence length="108" mass="10972">MPTFFPSKLLPTAAGILLAAAAVISGSQAALAANVQAVSTTASRQGSENLLLAQISQLRDGTTSPSPSPGTVTPVPLPVRIPEPSTVVGLGLIAGSLAVTRRRVRFKN</sequence>
<dbReference type="Proteomes" id="UP000702425">
    <property type="component" value="Unassembled WGS sequence"/>
</dbReference>
<dbReference type="InterPro" id="IPR013424">
    <property type="entry name" value="Ice-binding_C"/>
</dbReference>
<name>A0ABX2D6A8_9CYAN</name>
<dbReference type="EMBL" id="SRRZ01000130">
    <property type="protein sequence ID" value="NQE37440.1"/>
    <property type="molecule type" value="Genomic_DNA"/>
</dbReference>
<evidence type="ECO:0000256" key="2">
    <source>
        <dbReference type="SAM" id="SignalP"/>
    </source>
</evidence>
<dbReference type="NCBIfam" id="TIGR02595">
    <property type="entry name" value="PEP_CTERM"/>
    <property type="match status" value="1"/>
</dbReference>
<evidence type="ECO:0000313" key="4">
    <source>
        <dbReference type="Proteomes" id="UP000702425"/>
    </source>
</evidence>
<evidence type="ECO:0000313" key="3">
    <source>
        <dbReference type="EMBL" id="NQE37440.1"/>
    </source>
</evidence>
<comment type="caution">
    <text evidence="3">The sequence shown here is derived from an EMBL/GenBank/DDBJ whole genome shotgun (WGS) entry which is preliminary data.</text>
</comment>
<feature type="region of interest" description="Disordered" evidence="1">
    <location>
        <begin position="58"/>
        <end position="77"/>
    </location>
</feature>
<dbReference type="RefSeq" id="WP_172191481.1">
    <property type="nucleotide sequence ID" value="NZ_CAWPPK010000036.1"/>
</dbReference>
<gene>
    <name evidence="3" type="ORF">E5S67_05211</name>
</gene>